<comment type="caution">
    <text evidence="1">The sequence shown here is derived from an EMBL/GenBank/DDBJ whole genome shotgun (WGS) entry which is preliminary data.</text>
</comment>
<gene>
    <name evidence="1" type="ORF">AN618_03440</name>
</gene>
<protein>
    <submittedName>
        <fullName evidence="1">Uncharacterized protein</fullName>
    </submittedName>
</protein>
<evidence type="ECO:0000313" key="2">
    <source>
        <dbReference type="Proteomes" id="UP000070427"/>
    </source>
</evidence>
<name>A0A140LDG3_9FIRM</name>
<dbReference type="RefSeq" id="WP_066351296.1">
    <property type="nucleotide sequence ID" value="NZ_LOED01000002.1"/>
</dbReference>
<sequence>MSKAMTESFYMGIYPVRCGSYTIITVIRVDMSGFALNGGFIFFADLVPHTLVILYDENILEAYSSKT</sequence>
<evidence type="ECO:0000313" key="1">
    <source>
        <dbReference type="EMBL" id="KXG78588.1"/>
    </source>
</evidence>
<dbReference type="OrthoDB" id="9863521at2"/>
<dbReference type="EMBL" id="LOED01000002">
    <property type="protein sequence ID" value="KXG78588.1"/>
    <property type="molecule type" value="Genomic_DNA"/>
</dbReference>
<organism evidence="1 2">
    <name type="scientific">Fervidicola ferrireducens</name>
    <dbReference type="NCBI Taxonomy" id="520764"/>
    <lineage>
        <taxon>Bacteria</taxon>
        <taxon>Bacillati</taxon>
        <taxon>Bacillota</taxon>
        <taxon>Clostridia</taxon>
        <taxon>Thermosediminibacterales</taxon>
        <taxon>Thermosediminibacteraceae</taxon>
        <taxon>Fervidicola</taxon>
    </lineage>
</organism>
<keyword evidence="2" id="KW-1185">Reference proteome</keyword>
<dbReference type="Proteomes" id="UP000070427">
    <property type="component" value="Unassembled WGS sequence"/>
</dbReference>
<accession>A0A140LDG3</accession>
<dbReference type="InParanoid" id="A0A140LDG3"/>
<proteinExistence type="predicted"/>
<dbReference type="AlphaFoldDB" id="A0A140LDG3"/>
<reference evidence="1 2" key="1">
    <citation type="submission" date="2015-12" db="EMBL/GenBank/DDBJ databases">
        <title>Draft genome sequnece of Fervidicola ferrireducens strain Y170.</title>
        <authorList>
            <person name="Patel B.K."/>
        </authorList>
    </citation>
    <scope>NUCLEOTIDE SEQUENCE [LARGE SCALE GENOMIC DNA]</scope>
    <source>
        <strain evidence="1 2">Y170</strain>
    </source>
</reference>
<dbReference type="STRING" id="520764.AN618_03440"/>